<dbReference type="InterPro" id="IPR029063">
    <property type="entry name" value="SAM-dependent_MTases_sf"/>
</dbReference>
<dbReference type="Pfam" id="PF08468">
    <property type="entry name" value="MTS_N"/>
    <property type="match status" value="1"/>
</dbReference>
<evidence type="ECO:0000256" key="1">
    <source>
        <dbReference type="ARBA" id="ARBA00022490"/>
    </source>
</evidence>
<sequence>MYSQLLSLSKEYQLLIKNIQLFKNKSTILSGIIPYQLFNTKFFKNFIIYTQYYNLYKIKNKKINKNIILNNFYYQNKLNTYQQLIYFWVKNKQEVKFQLTYLLSFISNSCCIYIIGKNKSGINSINKIFNNYLIFKKIDYARNCCLYKGYIKNKPKFSLKIFINIYTWNNIIIKSLPGVFGYKKIDEGTKLLISTFKNNIKGKVLDIGCGTGILSIALAKKNPKLDLTLIDNYNSAIWCSKNNLINNKIKGKVFFSDIYSQIKEKYNLIISNPPIHNNLNINLSVIKKIIKNAKKYLIKNGELRIIIQSFISLNTFLKKRYLNYKIILKKKHYTVFKFTL</sequence>
<dbReference type="PANTHER" id="PTHR47816:SF4">
    <property type="entry name" value="RIBOSOMAL RNA SMALL SUBUNIT METHYLTRANSFERASE C"/>
    <property type="match status" value="1"/>
</dbReference>
<evidence type="ECO:0000259" key="6">
    <source>
        <dbReference type="Pfam" id="PF05175"/>
    </source>
</evidence>
<name>A0A451D6T1_9GAMM</name>
<evidence type="ECO:0000313" key="8">
    <source>
        <dbReference type="EMBL" id="VFP81506.1"/>
    </source>
</evidence>
<dbReference type="InterPro" id="IPR007848">
    <property type="entry name" value="Small_mtfrase_dom"/>
</dbReference>
<feature type="domain" description="Methyltransferase small" evidence="6">
    <location>
        <begin position="171"/>
        <end position="337"/>
    </location>
</feature>
<evidence type="ECO:0000256" key="3">
    <source>
        <dbReference type="ARBA" id="ARBA00022603"/>
    </source>
</evidence>
<keyword evidence="5" id="KW-0949">S-adenosyl-L-methionine</keyword>
<dbReference type="CDD" id="cd02440">
    <property type="entry name" value="AdoMet_MTases"/>
    <property type="match status" value="1"/>
</dbReference>
<dbReference type="EC" id="2.1.1.172" evidence="8"/>
<dbReference type="PANTHER" id="PTHR47816">
    <property type="entry name" value="RIBOSOMAL RNA SMALL SUBUNIT METHYLTRANSFERASE C"/>
    <property type="match status" value="1"/>
</dbReference>
<evidence type="ECO:0000256" key="2">
    <source>
        <dbReference type="ARBA" id="ARBA00022552"/>
    </source>
</evidence>
<keyword evidence="3 8" id="KW-0489">Methyltransferase</keyword>
<keyword evidence="4 8" id="KW-0808">Transferase</keyword>
<proteinExistence type="predicted"/>
<dbReference type="SUPFAM" id="SSF53335">
    <property type="entry name" value="S-adenosyl-L-methionine-dependent methyltransferases"/>
    <property type="match status" value="1"/>
</dbReference>
<dbReference type="GO" id="GO:0052914">
    <property type="term" value="F:16S rRNA (guanine(1207)-N(2))-methyltransferase activity"/>
    <property type="evidence" value="ECO:0007669"/>
    <property type="project" value="UniProtKB-EC"/>
</dbReference>
<keyword evidence="1" id="KW-0963">Cytoplasm</keyword>
<feature type="domain" description="Methyltransferase small N-terminal" evidence="7">
    <location>
        <begin position="13"/>
        <end position="166"/>
    </location>
</feature>
<gene>
    <name evidence="8" type="primary">rsmC</name>
    <name evidence="8" type="ORF">BUCICURV3402_216</name>
</gene>
<dbReference type="OrthoDB" id="9816072at2"/>
<evidence type="ECO:0000256" key="4">
    <source>
        <dbReference type="ARBA" id="ARBA00022679"/>
    </source>
</evidence>
<keyword evidence="2" id="KW-0698">rRNA processing</keyword>
<dbReference type="Gene3D" id="3.40.50.150">
    <property type="entry name" value="Vaccinia Virus protein VP39"/>
    <property type="match status" value="2"/>
</dbReference>
<evidence type="ECO:0000259" key="7">
    <source>
        <dbReference type="Pfam" id="PF08468"/>
    </source>
</evidence>
<organism evidence="8 9">
    <name type="scientific">Buchnera aphidicola</name>
    <name type="common">Cinara curvipes</name>
    <dbReference type="NCBI Taxonomy" id="2518975"/>
    <lineage>
        <taxon>Bacteria</taxon>
        <taxon>Pseudomonadati</taxon>
        <taxon>Pseudomonadota</taxon>
        <taxon>Gammaproteobacteria</taxon>
        <taxon>Enterobacterales</taxon>
        <taxon>Erwiniaceae</taxon>
        <taxon>Buchnera</taxon>
    </lineage>
</organism>
<dbReference type="InterPro" id="IPR046977">
    <property type="entry name" value="RsmC/RlmG"/>
</dbReference>
<accession>A0A451D6T1</accession>
<reference evidence="8 9" key="1">
    <citation type="submission" date="2019-02" db="EMBL/GenBank/DDBJ databases">
        <authorList>
            <person name="Manzano-Marin A."/>
            <person name="Manzano-Marin A."/>
        </authorList>
    </citation>
    <scope>NUCLEOTIDE SEQUENCE [LARGE SCALE GENOMIC DNA]</scope>
    <source>
        <strain evidence="8 9">BuCicurvipes</strain>
    </source>
</reference>
<protein>
    <submittedName>
        <fullName evidence="8">Ribosomal RNA small subunit methyltransferase C</fullName>
        <ecNumber evidence="8">2.1.1.172</ecNumber>
    </submittedName>
</protein>
<dbReference type="EMBL" id="LR217710">
    <property type="protein sequence ID" value="VFP81506.1"/>
    <property type="molecule type" value="Genomic_DNA"/>
</dbReference>
<dbReference type="NCBIfam" id="NF007023">
    <property type="entry name" value="PRK09489.1"/>
    <property type="match status" value="1"/>
</dbReference>
<dbReference type="RefSeq" id="WP_154029268.1">
    <property type="nucleotide sequence ID" value="NZ_LR217710.1"/>
</dbReference>
<dbReference type="Proteomes" id="UP000294344">
    <property type="component" value="Chromosome"/>
</dbReference>
<evidence type="ECO:0000313" key="9">
    <source>
        <dbReference type="Proteomes" id="UP000294344"/>
    </source>
</evidence>
<dbReference type="AlphaFoldDB" id="A0A451D6T1"/>
<dbReference type="InterPro" id="IPR013675">
    <property type="entry name" value="Mtase_sm_N"/>
</dbReference>
<evidence type="ECO:0000256" key="5">
    <source>
        <dbReference type="ARBA" id="ARBA00022691"/>
    </source>
</evidence>
<dbReference type="Pfam" id="PF05175">
    <property type="entry name" value="MTS"/>
    <property type="match status" value="1"/>
</dbReference>